<dbReference type="Proteomes" id="UP000050761">
    <property type="component" value="Unassembled WGS sequence"/>
</dbReference>
<dbReference type="InterPro" id="IPR029021">
    <property type="entry name" value="Prot-tyrosine_phosphatase-like"/>
</dbReference>
<dbReference type="InterPro" id="IPR010569">
    <property type="entry name" value="Myotubularin-like_Pase_dom"/>
</dbReference>
<sequence length="226" mass="24488">LKTSPNVPWDSEGVPKTLSTKGGSLRRTSTSSLTRRREASVGKWPVAPILSPSLKSSTQSVKNDTLANASDYLDLSDVPDIATPLTSVDIHRHHLCDYERLRLRGADSLFRITYANSHYDIVKSYPSAFVVPSAVSEDSFAKIAKGFKHGRFPVISWISENGALLIRASGLTTSNVVQKIKKANLLHGSESGSTLGGSRMTLVSRDSGEGPLHSTECQVLIIPFLL</sequence>
<dbReference type="PROSITE" id="PS51339">
    <property type="entry name" value="PPASE_MYOTUBULARIN"/>
    <property type="match status" value="1"/>
</dbReference>
<dbReference type="GO" id="GO:0005737">
    <property type="term" value="C:cytoplasm"/>
    <property type="evidence" value="ECO:0007669"/>
    <property type="project" value="TreeGrafter"/>
</dbReference>
<comment type="similarity">
    <text evidence="1">Belongs to the protein-tyrosine phosphatase family. Non-receptor class myotubularin subfamily.</text>
</comment>
<dbReference type="GO" id="GO:0005085">
    <property type="term" value="F:guanyl-nucleotide exchange factor activity"/>
    <property type="evidence" value="ECO:0007669"/>
    <property type="project" value="TreeGrafter"/>
</dbReference>
<feature type="region of interest" description="Disordered" evidence="2">
    <location>
        <begin position="1"/>
        <end position="39"/>
    </location>
</feature>
<feature type="domain" description="Myotubularin phosphatase" evidence="3">
    <location>
        <begin position="92"/>
        <end position="226"/>
    </location>
</feature>
<reference evidence="5" key="1">
    <citation type="submission" date="2019-09" db="UniProtKB">
        <authorList>
            <consortium name="WormBaseParasite"/>
        </authorList>
    </citation>
    <scope>IDENTIFICATION</scope>
</reference>
<dbReference type="PANTHER" id="PTHR10807:SF109">
    <property type="entry name" value="SET DOMAIN BINDING FACTOR, ISOFORM A"/>
    <property type="match status" value="1"/>
</dbReference>
<dbReference type="SUPFAM" id="SSF52799">
    <property type="entry name" value="(Phosphotyrosine protein) phosphatases II"/>
    <property type="match status" value="1"/>
</dbReference>
<protein>
    <submittedName>
        <fullName evidence="5">Myotubularin phosphatase domain-containing protein</fullName>
    </submittedName>
</protein>
<evidence type="ECO:0000256" key="2">
    <source>
        <dbReference type="SAM" id="MobiDB-lite"/>
    </source>
</evidence>
<proteinExistence type="inferred from homology"/>
<dbReference type="PANTHER" id="PTHR10807">
    <property type="entry name" value="MYOTUBULARIN-RELATED"/>
    <property type="match status" value="1"/>
</dbReference>
<dbReference type="GO" id="GO:0016020">
    <property type="term" value="C:membrane"/>
    <property type="evidence" value="ECO:0007669"/>
    <property type="project" value="TreeGrafter"/>
</dbReference>
<evidence type="ECO:0000256" key="1">
    <source>
        <dbReference type="ARBA" id="ARBA00007471"/>
    </source>
</evidence>
<dbReference type="InterPro" id="IPR030564">
    <property type="entry name" value="Myotubularin"/>
</dbReference>
<dbReference type="WBParaSite" id="HPBE_0002615101-mRNA-1">
    <property type="protein sequence ID" value="HPBE_0002615101-mRNA-1"/>
    <property type="gene ID" value="HPBE_0002615101"/>
</dbReference>
<evidence type="ECO:0000259" key="3">
    <source>
        <dbReference type="PROSITE" id="PS51339"/>
    </source>
</evidence>
<dbReference type="AlphaFoldDB" id="A0A183GTY1"/>
<evidence type="ECO:0000313" key="4">
    <source>
        <dbReference type="Proteomes" id="UP000050761"/>
    </source>
</evidence>
<dbReference type="Pfam" id="PF06602">
    <property type="entry name" value="Myotub-related"/>
    <property type="match status" value="1"/>
</dbReference>
<name>A0A183GTY1_HELPZ</name>
<feature type="compositionally biased region" description="Low complexity" evidence="2">
    <location>
        <begin position="19"/>
        <end position="33"/>
    </location>
</feature>
<keyword evidence="4" id="KW-1185">Reference proteome</keyword>
<evidence type="ECO:0000313" key="5">
    <source>
        <dbReference type="WBParaSite" id="HPBE_0002615101-mRNA-1"/>
    </source>
</evidence>
<accession>A0A183GTY1</accession>
<organism evidence="4 5">
    <name type="scientific">Heligmosomoides polygyrus</name>
    <name type="common">Parasitic roundworm</name>
    <dbReference type="NCBI Taxonomy" id="6339"/>
    <lineage>
        <taxon>Eukaryota</taxon>
        <taxon>Metazoa</taxon>
        <taxon>Ecdysozoa</taxon>
        <taxon>Nematoda</taxon>
        <taxon>Chromadorea</taxon>
        <taxon>Rhabditida</taxon>
        <taxon>Rhabditina</taxon>
        <taxon>Rhabditomorpha</taxon>
        <taxon>Strongyloidea</taxon>
        <taxon>Heligmosomidae</taxon>
        <taxon>Heligmosomoides</taxon>
    </lineage>
</organism>